<evidence type="ECO:0000256" key="1">
    <source>
        <dbReference type="ARBA" id="ARBA00004162"/>
    </source>
</evidence>
<feature type="compositionally biased region" description="Basic and acidic residues" evidence="6">
    <location>
        <begin position="214"/>
        <end position="234"/>
    </location>
</feature>
<evidence type="ECO:0000313" key="10">
    <source>
        <dbReference type="Proteomes" id="UP000288805"/>
    </source>
</evidence>
<dbReference type="SUPFAM" id="SSF49764">
    <property type="entry name" value="HSP20-like chaperones"/>
    <property type="match status" value="1"/>
</dbReference>
<feature type="compositionally biased region" description="Basic and acidic residues" evidence="6">
    <location>
        <begin position="129"/>
        <end position="138"/>
    </location>
</feature>
<dbReference type="AlphaFoldDB" id="A0A438GW17"/>
<evidence type="ECO:0000313" key="9">
    <source>
        <dbReference type="EMBL" id="RVW76397.1"/>
    </source>
</evidence>
<dbReference type="PROSITE" id="PS01031">
    <property type="entry name" value="SHSP"/>
    <property type="match status" value="1"/>
</dbReference>
<sequence length="315" mass="35006">MEAKTATPADRVYVEFEPSMEWAWDDKWGTLLLYLPGFSKQHLRVQVTSSGMLKLSGERPIGGERWNRFYKEVQIPKNCDTNAITAKFENGILYVQFPKVVSTPAEQQDTVKPQTQPPKPQKPANQPESQREPAKEPQKPVNEPLSDKASQPQMPKNEPHSQGEPKEVPKQKPADEPYTPRDQKTKPKTKTSENTSPEDGKNGVFTETNNAPKKTLEKGDDELGKEGKDIRGASERQGNISDSAEKATKLDQEAHSIACGSANFALENYTNVVGSLARDLRQGGKLFNFAVTVLLALLLGLYFGNMIKSSEKPKI</sequence>
<gene>
    <name evidence="9" type="primary">RTM2_2</name>
    <name evidence="9" type="ORF">CK203_056604</name>
</gene>
<keyword evidence="7" id="KW-0472">Membrane</keyword>
<evidence type="ECO:0000256" key="5">
    <source>
        <dbReference type="RuleBase" id="RU003616"/>
    </source>
</evidence>
<evidence type="ECO:0000256" key="3">
    <source>
        <dbReference type="ARBA" id="ARBA00022821"/>
    </source>
</evidence>
<dbReference type="Proteomes" id="UP000288805">
    <property type="component" value="Unassembled WGS sequence"/>
</dbReference>
<dbReference type="GO" id="GO:0005886">
    <property type="term" value="C:plasma membrane"/>
    <property type="evidence" value="ECO:0007669"/>
    <property type="project" value="UniProtKB-SubCell"/>
</dbReference>
<evidence type="ECO:0000256" key="7">
    <source>
        <dbReference type="SAM" id="Phobius"/>
    </source>
</evidence>
<dbReference type="EMBL" id="QGNW01000330">
    <property type="protein sequence ID" value="RVW76397.1"/>
    <property type="molecule type" value="Genomic_DNA"/>
</dbReference>
<dbReference type="InterPro" id="IPR002068">
    <property type="entry name" value="A-crystallin/Hsp20_dom"/>
</dbReference>
<dbReference type="InterPro" id="IPR008978">
    <property type="entry name" value="HSP20-like_chaperone"/>
</dbReference>
<keyword evidence="7" id="KW-1133">Transmembrane helix</keyword>
<name>A0A438GW17_VITVI</name>
<keyword evidence="7" id="KW-0812">Transmembrane</keyword>
<feature type="transmembrane region" description="Helical" evidence="7">
    <location>
        <begin position="286"/>
        <end position="304"/>
    </location>
</feature>
<comment type="caution">
    <text evidence="9">The sequence shown here is derived from an EMBL/GenBank/DDBJ whole genome shotgun (WGS) entry which is preliminary data.</text>
</comment>
<dbReference type="Pfam" id="PF00011">
    <property type="entry name" value="HSP20"/>
    <property type="match status" value="1"/>
</dbReference>
<evidence type="ECO:0000256" key="6">
    <source>
        <dbReference type="SAM" id="MobiDB-lite"/>
    </source>
</evidence>
<feature type="region of interest" description="Disordered" evidence="6">
    <location>
        <begin position="104"/>
        <end position="244"/>
    </location>
</feature>
<accession>A0A438GW17</accession>
<dbReference type="GO" id="GO:0006952">
    <property type="term" value="P:defense response"/>
    <property type="evidence" value="ECO:0007669"/>
    <property type="project" value="UniProtKB-KW"/>
</dbReference>
<dbReference type="CDD" id="cd06464">
    <property type="entry name" value="ACD_sHsps-like"/>
    <property type="match status" value="1"/>
</dbReference>
<reference evidence="9 10" key="1">
    <citation type="journal article" date="2018" name="PLoS Genet.">
        <title>Population sequencing reveals clonal diversity and ancestral inbreeding in the grapevine cultivar Chardonnay.</title>
        <authorList>
            <person name="Roach M.J."/>
            <person name="Johnson D.L."/>
            <person name="Bohlmann J."/>
            <person name="van Vuuren H.J."/>
            <person name="Jones S.J."/>
            <person name="Pretorius I.S."/>
            <person name="Schmidt S.A."/>
            <person name="Borneman A.R."/>
        </authorList>
    </citation>
    <scope>NUCLEOTIDE SEQUENCE [LARGE SCALE GENOMIC DNA]</scope>
    <source>
        <strain evidence="10">cv. Chardonnay</strain>
        <tissue evidence="9">Leaf</tissue>
    </source>
</reference>
<feature type="compositionally biased region" description="Basic and acidic residues" evidence="6">
    <location>
        <begin position="157"/>
        <end position="185"/>
    </location>
</feature>
<protein>
    <submittedName>
        <fullName evidence="9">Inactive protein restricted TEV movement 2</fullName>
    </submittedName>
</protein>
<comment type="subcellular location">
    <subcellularLocation>
        <location evidence="1">Cell membrane</location>
        <topology evidence="1">Single-pass membrane protein</topology>
    </subcellularLocation>
</comment>
<keyword evidence="2" id="KW-1003">Cell membrane</keyword>
<dbReference type="PANTHER" id="PTHR43670:SF107">
    <property type="entry name" value="17.8 KDA CLASS I HEAT SHOCK PROTEIN-LIKE"/>
    <property type="match status" value="1"/>
</dbReference>
<dbReference type="Gene3D" id="2.60.40.790">
    <property type="match status" value="1"/>
</dbReference>
<feature type="domain" description="SHSP" evidence="8">
    <location>
        <begin position="11"/>
        <end position="114"/>
    </location>
</feature>
<evidence type="ECO:0000256" key="2">
    <source>
        <dbReference type="ARBA" id="ARBA00022475"/>
    </source>
</evidence>
<organism evidence="9 10">
    <name type="scientific">Vitis vinifera</name>
    <name type="common">Grape</name>
    <dbReference type="NCBI Taxonomy" id="29760"/>
    <lineage>
        <taxon>Eukaryota</taxon>
        <taxon>Viridiplantae</taxon>
        <taxon>Streptophyta</taxon>
        <taxon>Embryophyta</taxon>
        <taxon>Tracheophyta</taxon>
        <taxon>Spermatophyta</taxon>
        <taxon>Magnoliopsida</taxon>
        <taxon>eudicotyledons</taxon>
        <taxon>Gunneridae</taxon>
        <taxon>Pentapetalae</taxon>
        <taxon>rosids</taxon>
        <taxon>Vitales</taxon>
        <taxon>Vitaceae</taxon>
        <taxon>Viteae</taxon>
        <taxon>Vitis</taxon>
    </lineage>
</organism>
<evidence type="ECO:0000256" key="4">
    <source>
        <dbReference type="PROSITE-ProRule" id="PRU00285"/>
    </source>
</evidence>
<keyword evidence="3" id="KW-0611">Plant defense</keyword>
<comment type="similarity">
    <text evidence="4 5">Belongs to the small heat shock protein (HSP20) family.</text>
</comment>
<evidence type="ECO:0000259" key="8">
    <source>
        <dbReference type="PROSITE" id="PS01031"/>
    </source>
</evidence>
<proteinExistence type="inferred from homology"/>
<dbReference type="PANTHER" id="PTHR43670">
    <property type="entry name" value="HEAT SHOCK PROTEIN 26"/>
    <property type="match status" value="1"/>
</dbReference>